<dbReference type="InterPro" id="IPR006074">
    <property type="entry name" value="GTP1-OBG_CS"/>
</dbReference>
<dbReference type="InterPro" id="IPR045001">
    <property type="entry name" value="DRG"/>
</dbReference>
<dbReference type="Pfam" id="PF16897">
    <property type="entry name" value="MMR_HSR1_Xtn"/>
    <property type="match status" value="1"/>
</dbReference>
<evidence type="ECO:0000313" key="18">
    <source>
        <dbReference type="Proteomes" id="UP000677228"/>
    </source>
</evidence>
<evidence type="ECO:0000256" key="1">
    <source>
        <dbReference type="ARBA" id="ARBA00004141"/>
    </source>
</evidence>
<dbReference type="Pfam" id="PF01926">
    <property type="entry name" value="MMR_HSR1"/>
    <property type="match status" value="1"/>
</dbReference>
<dbReference type="PANTHER" id="PTHR11689:SF136">
    <property type="entry name" value="H(+)_CL(-) EXCHANGE TRANSPORTER 7"/>
    <property type="match status" value="1"/>
</dbReference>
<comment type="subcellular location">
    <subcellularLocation>
        <location evidence="1">Membrane</location>
        <topology evidence="1">Multi-pass membrane protein</topology>
    </subcellularLocation>
</comment>
<evidence type="ECO:0000256" key="10">
    <source>
        <dbReference type="ARBA" id="ARBA00023136"/>
    </source>
</evidence>
<dbReference type="SUPFAM" id="SSF52540">
    <property type="entry name" value="P-loop containing nucleoside triphosphate hydrolases"/>
    <property type="match status" value="1"/>
</dbReference>
<evidence type="ECO:0000256" key="4">
    <source>
        <dbReference type="ARBA" id="ARBA00022737"/>
    </source>
</evidence>
<dbReference type="EMBL" id="CAJNOK010006969">
    <property type="protein sequence ID" value="CAF1020360.1"/>
    <property type="molecule type" value="Genomic_DNA"/>
</dbReference>
<evidence type="ECO:0000256" key="12">
    <source>
        <dbReference type="PROSITE-ProRule" id="PRU00703"/>
    </source>
</evidence>
<sequence>YPFNKLTMGILDKIADIEKEIARTQKNKATEYHLGLLKAKLAKCRQELMEPSKSGEKGEGFDVMKSGDARIALIGFPSVGKSTMLSTVTKTASTAAAYEFTTLTCIPGVIQYNGAEIQLLDLPGIIEGAAQGKGRGRQVIAVARTSDMVLMMLDATKGEVQKEILEGELESVGLRLNKHKPDIYFKIFNAQVLFREDCTSDDFIDVVVGRRVYMPCLYVYNKIDQVSIEEVDRLARLPNSVVISCNMKLNIDYMLETIWTLLNLIRIYTKKRGEKPDFDGGLIMRNGVTVDYVCRAVHRTIIEQFKYALVWVGYQLIRQKIMASNHVEDEEIINDESTRNSEIQPLLDDFKRHTTYTSLNSYISEPLSSVNPYTLLTGEKLISSKYESLDYDEVDNEITHIEEKRLGYEYQRRIMFFKWLISRLFVLNCYLLIVGIIVGLIAVFIDVCVKKLTYFKYSYVQSRIDYCLSNHCLYAPYLTWIGINCISALVAALLIIWEPAARGSGIPQVKCYLNGVKIPHVVRLKTLISKVVGVIFSVTGGLAVGKEGPMIHAGSVVAAGISQGMSSSLKFDTHIFKYFRSDKDKRDFVSAGAAAGVAAAFGAPIDGQYNTMAALFFDTPETAVKNLFHDEVGSYNPLSLLLFCVIYFLLASWTYGIAVSSGLFIPSLLIGAAWGRLWGICVLKILPNRVGGIMRMTISLAVILIEATGNIGFGLPIMIVLTCAKLIGDLFNENFISKTDILRDYLTSDDFRETYPRYPSLDSVHLSNDDFELYIDLKPYMNTAPYTVTHRSTLPKIFSLFRGLGLRHLVVVNDHNEVVGIITRKDLARFRIKHSKGSSSLEELGISN</sequence>
<evidence type="ECO:0000256" key="7">
    <source>
        <dbReference type="ARBA" id="ARBA00023065"/>
    </source>
</evidence>
<dbReference type="GO" id="GO:0015108">
    <property type="term" value="F:chloride transmembrane transporter activity"/>
    <property type="evidence" value="ECO:0007669"/>
    <property type="project" value="InterPro"/>
</dbReference>
<keyword evidence="2" id="KW-0813">Transport</keyword>
<dbReference type="GO" id="GO:0005765">
    <property type="term" value="C:lysosomal membrane"/>
    <property type="evidence" value="ECO:0007669"/>
    <property type="project" value="TreeGrafter"/>
</dbReference>
<evidence type="ECO:0000256" key="5">
    <source>
        <dbReference type="ARBA" id="ARBA00022741"/>
    </source>
</evidence>
<feature type="non-terminal residue" evidence="16">
    <location>
        <position position="1"/>
    </location>
</feature>
<dbReference type="Gene3D" id="3.10.20.30">
    <property type="match status" value="1"/>
</dbReference>
<dbReference type="SMART" id="SM00116">
    <property type="entry name" value="CBS"/>
    <property type="match status" value="1"/>
</dbReference>
<keyword evidence="6 13" id="KW-1133">Transmembrane helix</keyword>
<dbReference type="Proteomes" id="UP000682733">
    <property type="component" value="Unassembled WGS sequence"/>
</dbReference>
<evidence type="ECO:0000313" key="17">
    <source>
        <dbReference type="EMBL" id="CAF3789008.1"/>
    </source>
</evidence>
<dbReference type="InterPro" id="IPR031662">
    <property type="entry name" value="GTP-binding_2"/>
</dbReference>
<dbReference type="EMBL" id="CAJOBA010006979">
    <property type="protein sequence ID" value="CAF3789008.1"/>
    <property type="molecule type" value="Genomic_DNA"/>
</dbReference>
<dbReference type="PROSITE" id="PS51710">
    <property type="entry name" value="G_OBG"/>
    <property type="match status" value="1"/>
</dbReference>
<dbReference type="InterPro" id="IPR001807">
    <property type="entry name" value="ClC"/>
</dbReference>
<dbReference type="Gene3D" id="3.40.50.300">
    <property type="entry name" value="P-loop containing nucleotide triphosphate hydrolases"/>
    <property type="match status" value="1"/>
</dbReference>
<dbReference type="InterPro" id="IPR000644">
    <property type="entry name" value="CBS_dom"/>
</dbReference>
<dbReference type="InterPro" id="IPR046342">
    <property type="entry name" value="CBS_dom_sf"/>
</dbReference>
<keyword evidence="3 13" id="KW-0812">Transmembrane</keyword>
<dbReference type="GO" id="GO:0003924">
    <property type="term" value="F:GTPase activity"/>
    <property type="evidence" value="ECO:0007669"/>
    <property type="project" value="InterPro"/>
</dbReference>
<keyword evidence="7" id="KW-0406">Ion transport</keyword>
<keyword evidence="4" id="KW-0677">Repeat</keyword>
<evidence type="ECO:0000256" key="3">
    <source>
        <dbReference type="ARBA" id="ARBA00022692"/>
    </source>
</evidence>
<evidence type="ECO:0000256" key="13">
    <source>
        <dbReference type="SAM" id="Phobius"/>
    </source>
</evidence>
<dbReference type="InterPro" id="IPR031167">
    <property type="entry name" value="G_OBG"/>
</dbReference>
<dbReference type="PRINTS" id="PR00326">
    <property type="entry name" value="GTP1OBG"/>
</dbReference>
<dbReference type="InterPro" id="IPR027417">
    <property type="entry name" value="P-loop_NTPase"/>
</dbReference>
<dbReference type="PROSITE" id="PS51371">
    <property type="entry name" value="CBS"/>
    <property type="match status" value="1"/>
</dbReference>
<feature type="domain" description="CBS" evidence="14">
    <location>
        <begin position="781"/>
        <end position="840"/>
    </location>
</feature>
<dbReference type="NCBIfam" id="TIGR00231">
    <property type="entry name" value="small_GTP"/>
    <property type="match status" value="1"/>
</dbReference>
<dbReference type="InterPro" id="IPR012675">
    <property type="entry name" value="Beta-grasp_dom_sf"/>
</dbReference>
<dbReference type="CDD" id="cd04591">
    <property type="entry name" value="CBS_pair_voltage-gated_CLC_euk_bac"/>
    <property type="match status" value="1"/>
</dbReference>
<organism evidence="16 18">
    <name type="scientific">Didymodactylos carnosus</name>
    <dbReference type="NCBI Taxonomy" id="1234261"/>
    <lineage>
        <taxon>Eukaryota</taxon>
        <taxon>Metazoa</taxon>
        <taxon>Spiralia</taxon>
        <taxon>Gnathifera</taxon>
        <taxon>Rotifera</taxon>
        <taxon>Eurotatoria</taxon>
        <taxon>Bdelloidea</taxon>
        <taxon>Philodinida</taxon>
        <taxon>Philodinidae</taxon>
        <taxon>Didymodactylos</taxon>
    </lineage>
</organism>
<name>A0A8S2DWE7_9BILA</name>
<evidence type="ECO:0000256" key="6">
    <source>
        <dbReference type="ARBA" id="ARBA00022989"/>
    </source>
</evidence>
<protein>
    <recommendedName>
        <fullName evidence="19">Chloride channel protein</fullName>
    </recommendedName>
</protein>
<dbReference type="PANTHER" id="PTHR11689">
    <property type="entry name" value="CHLORIDE CHANNEL PROTEIN CLC FAMILY MEMBER"/>
    <property type="match status" value="1"/>
</dbReference>
<dbReference type="InterPro" id="IPR012676">
    <property type="entry name" value="TGS-like"/>
</dbReference>
<dbReference type="Pfam" id="PF02824">
    <property type="entry name" value="TGS"/>
    <property type="match status" value="1"/>
</dbReference>
<evidence type="ECO:0000256" key="2">
    <source>
        <dbReference type="ARBA" id="ARBA00022448"/>
    </source>
</evidence>
<dbReference type="GO" id="GO:0005525">
    <property type="term" value="F:GTP binding"/>
    <property type="evidence" value="ECO:0007669"/>
    <property type="project" value="UniProtKB-KW"/>
</dbReference>
<gene>
    <name evidence="16" type="ORF">OVA965_LOCUS15473</name>
    <name evidence="17" type="ORF">TMI583_LOCUS15481</name>
</gene>
<keyword evidence="11" id="KW-0868">Chloride</keyword>
<evidence type="ECO:0000259" key="15">
    <source>
        <dbReference type="PROSITE" id="PS51710"/>
    </source>
</evidence>
<feature type="transmembrane region" description="Helical" evidence="13">
    <location>
        <begin position="638"/>
        <end position="658"/>
    </location>
</feature>
<dbReference type="PROSITE" id="PS00905">
    <property type="entry name" value="GTP1_OBG"/>
    <property type="match status" value="1"/>
</dbReference>
<evidence type="ECO:0000256" key="8">
    <source>
        <dbReference type="ARBA" id="ARBA00023122"/>
    </source>
</evidence>
<dbReference type="Proteomes" id="UP000677228">
    <property type="component" value="Unassembled WGS sequence"/>
</dbReference>
<proteinExistence type="predicted"/>
<keyword evidence="9" id="KW-0342">GTP-binding</keyword>
<evidence type="ECO:0008006" key="19">
    <source>
        <dbReference type="Google" id="ProtNLM"/>
    </source>
</evidence>
<keyword evidence="10 13" id="KW-0472">Membrane</keyword>
<feature type="transmembrane region" description="Helical" evidence="13">
    <location>
        <begin position="477"/>
        <end position="497"/>
    </location>
</feature>
<dbReference type="AlphaFoldDB" id="A0A8S2DWE7"/>
<dbReference type="InterPro" id="IPR051280">
    <property type="entry name" value="Cl-channel/antiporter"/>
</dbReference>
<dbReference type="InterPro" id="IPR005225">
    <property type="entry name" value="Small_GTP-bd"/>
</dbReference>
<dbReference type="InterPro" id="IPR006073">
    <property type="entry name" value="GTP-bd"/>
</dbReference>
<dbReference type="Pfam" id="PF00571">
    <property type="entry name" value="CBS"/>
    <property type="match status" value="1"/>
</dbReference>
<feature type="domain" description="OBG-type G" evidence="15">
    <location>
        <begin position="69"/>
        <end position="263"/>
    </location>
</feature>
<reference evidence="16" key="1">
    <citation type="submission" date="2021-02" db="EMBL/GenBank/DDBJ databases">
        <authorList>
            <person name="Nowell W R."/>
        </authorList>
    </citation>
    <scope>NUCLEOTIDE SEQUENCE</scope>
</reference>
<dbReference type="Gene3D" id="3.10.580.10">
    <property type="entry name" value="CBS-domain"/>
    <property type="match status" value="1"/>
</dbReference>
<feature type="transmembrane region" description="Helical" evidence="13">
    <location>
        <begin position="420"/>
        <end position="445"/>
    </location>
</feature>
<comment type="caution">
    <text evidence="16">The sequence shown here is derived from an EMBL/GenBank/DDBJ whole genome shotgun (WGS) entry which is preliminary data.</text>
</comment>
<dbReference type="InterPro" id="IPR014743">
    <property type="entry name" value="Cl-channel_core"/>
</dbReference>
<evidence type="ECO:0000256" key="11">
    <source>
        <dbReference type="ARBA" id="ARBA00023214"/>
    </source>
</evidence>
<dbReference type="Pfam" id="PF00654">
    <property type="entry name" value="Voltage_CLC"/>
    <property type="match status" value="2"/>
</dbReference>
<dbReference type="FunFam" id="3.40.50.300:FF:000740">
    <property type="entry name" value="Putative GTP-binding protein 1"/>
    <property type="match status" value="1"/>
</dbReference>
<evidence type="ECO:0000313" key="16">
    <source>
        <dbReference type="EMBL" id="CAF1020360.1"/>
    </source>
</evidence>
<keyword evidence="5" id="KW-0547">Nucleotide-binding</keyword>
<evidence type="ECO:0000256" key="9">
    <source>
        <dbReference type="ARBA" id="ARBA00023134"/>
    </source>
</evidence>
<dbReference type="SUPFAM" id="SSF81271">
    <property type="entry name" value="TGS-like"/>
    <property type="match status" value="1"/>
</dbReference>
<dbReference type="Gene3D" id="1.10.3080.10">
    <property type="entry name" value="Clc chloride channel"/>
    <property type="match status" value="2"/>
</dbReference>
<dbReference type="CDD" id="cd01896">
    <property type="entry name" value="DRG"/>
    <property type="match status" value="1"/>
</dbReference>
<dbReference type="SUPFAM" id="SSF81340">
    <property type="entry name" value="Clc chloride channel"/>
    <property type="match status" value="1"/>
</dbReference>
<accession>A0A8S2DWE7</accession>
<keyword evidence="8 12" id="KW-0129">CBS domain</keyword>
<dbReference type="InterPro" id="IPR004095">
    <property type="entry name" value="TGS"/>
</dbReference>
<feature type="transmembrane region" description="Helical" evidence="13">
    <location>
        <begin position="698"/>
        <end position="721"/>
    </location>
</feature>
<dbReference type="SUPFAM" id="SSF54631">
    <property type="entry name" value="CBS-domain pair"/>
    <property type="match status" value="1"/>
</dbReference>
<evidence type="ECO:0000259" key="14">
    <source>
        <dbReference type="PROSITE" id="PS51371"/>
    </source>
</evidence>
<feature type="transmembrane region" description="Helical" evidence="13">
    <location>
        <begin position="664"/>
        <end position="686"/>
    </location>
</feature>